<dbReference type="GO" id="GO:0019287">
    <property type="term" value="P:isopentenyl diphosphate biosynthetic process, mevalonate pathway"/>
    <property type="evidence" value="ECO:0007669"/>
    <property type="project" value="InterPro"/>
</dbReference>
<feature type="domain" description="Diphosphomevalonate decarboxylase-like N-terminal" evidence="9">
    <location>
        <begin position="9"/>
        <end position="164"/>
    </location>
</feature>
<sequence length="324" mass="35091">MNKAVTARAHTNIALIKYWGKKNSELIIPTTSSLSLTLDKFYTDTTVFFDDQLEQDELFLNNTMIKNKALTKTSEFLDLVRQMAGIKAYANITSVNHVPTAAGLASSASGFAALAAASSKAAGLDLNRKDLSRLARRGSGSASRSIFGGFTEWIAGEDDLTSYAHPIQENVTMDIQMLTVVLDGSPKKIGSRQGMQHAIATSPFYDTWVAESAVDLVAMKHAITNNDFQALGELAEHNALQMHSLNFTAKPAFTYFNGDTLNILNLIQDLRHQGIQAYATMDAGPNVKIISQSADTQIISNAIKNNFPSALVEIAKPGPGISYL</sequence>
<gene>
    <name evidence="10" type="primary">mvaD</name>
    <name evidence="10" type="ORF">HF964_05190</name>
</gene>
<keyword evidence="7 10" id="KW-0456">Lyase</keyword>
<evidence type="ECO:0000259" key="8">
    <source>
        <dbReference type="Pfam" id="PF18376"/>
    </source>
</evidence>
<dbReference type="PANTHER" id="PTHR10977">
    <property type="entry name" value="DIPHOSPHOMEVALONATE DECARBOXYLASE"/>
    <property type="match status" value="1"/>
</dbReference>
<evidence type="ECO:0000256" key="2">
    <source>
        <dbReference type="ARBA" id="ARBA00012296"/>
    </source>
</evidence>
<dbReference type="FunFam" id="3.30.230.10:FF:000072">
    <property type="entry name" value="Diphosphomevalonate decarboxylase"/>
    <property type="match status" value="1"/>
</dbReference>
<dbReference type="InterPro" id="IPR029765">
    <property type="entry name" value="Mev_diP_decarb"/>
</dbReference>
<dbReference type="EC" id="4.1.1.33" evidence="2"/>
<dbReference type="InterPro" id="IPR036554">
    <property type="entry name" value="GHMP_kinase_C_sf"/>
</dbReference>
<dbReference type="PIRSF" id="PIRSF015950">
    <property type="entry name" value="Mev_P_decrbx"/>
    <property type="match status" value="1"/>
</dbReference>
<dbReference type="GO" id="GO:0005524">
    <property type="term" value="F:ATP binding"/>
    <property type="evidence" value="ECO:0007669"/>
    <property type="project" value="UniProtKB-KW"/>
</dbReference>
<keyword evidence="6" id="KW-0443">Lipid metabolism</keyword>
<dbReference type="InterPro" id="IPR005935">
    <property type="entry name" value="Mev_decarb"/>
</dbReference>
<dbReference type="EMBL" id="JAAXPN010000004">
    <property type="protein sequence ID" value="NKZ24203.1"/>
    <property type="molecule type" value="Genomic_DNA"/>
</dbReference>
<dbReference type="InterPro" id="IPR014721">
    <property type="entry name" value="Ribsml_uS5_D2-typ_fold_subgr"/>
</dbReference>
<comment type="similarity">
    <text evidence="1">Belongs to the diphosphomevalonate decarboxylase family.</text>
</comment>
<dbReference type="GO" id="GO:0005829">
    <property type="term" value="C:cytosol"/>
    <property type="evidence" value="ECO:0007669"/>
    <property type="project" value="InterPro"/>
</dbReference>
<feature type="domain" description="Mvd1 C-terminal" evidence="8">
    <location>
        <begin position="178"/>
        <end position="309"/>
    </location>
</feature>
<evidence type="ECO:0000313" key="11">
    <source>
        <dbReference type="Proteomes" id="UP000549765"/>
    </source>
</evidence>
<evidence type="ECO:0000259" key="9">
    <source>
        <dbReference type="Pfam" id="PF22700"/>
    </source>
</evidence>
<dbReference type="SUPFAM" id="SSF54211">
    <property type="entry name" value="Ribosomal protein S5 domain 2-like"/>
    <property type="match status" value="1"/>
</dbReference>
<keyword evidence="3" id="KW-0444">Lipid biosynthesis</keyword>
<accession>A0A7X6N5A6</accession>
<dbReference type="Gene3D" id="3.30.230.10">
    <property type="match status" value="1"/>
</dbReference>
<keyword evidence="4" id="KW-0547">Nucleotide-binding</keyword>
<reference evidence="10 11" key="1">
    <citation type="submission" date="2020-04" db="EMBL/GenBank/DDBJ databases">
        <title>MicrobeNet Type strains.</title>
        <authorList>
            <person name="Nicholson A.C."/>
        </authorList>
    </citation>
    <scope>NUCLEOTIDE SEQUENCE [LARGE SCALE GENOMIC DNA]</scope>
    <source>
        <strain evidence="10 11">CCUG 61472</strain>
    </source>
</reference>
<dbReference type="AlphaFoldDB" id="A0A7X6N5A6"/>
<dbReference type="Pfam" id="PF22700">
    <property type="entry name" value="MVD-like_N"/>
    <property type="match status" value="1"/>
</dbReference>
<dbReference type="GO" id="GO:0004163">
    <property type="term" value="F:diphosphomevalonate decarboxylase activity"/>
    <property type="evidence" value="ECO:0007669"/>
    <property type="project" value="UniProtKB-EC"/>
</dbReference>
<evidence type="ECO:0000256" key="5">
    <source>
        <dbReference type="ARBA" id="ARBA00022840"/>
    </source>
</evidence>
<dbReference type="NCBIfam" id="TIGR01240">
    <property type="entry name" value="mevDPdecarb"/>
    <property type="match status" value="1"/>
</dbReference>
<evidence type="ECO:0000256" key="1">
    <source>
        <dbReference type="ARBA" id="ARBA00008831"/>
    </source>
</evidence>
<dbReference type="InterPro" id="IPR020568">
    <property type="entry name" value="Ribosomal_Su5_D2-typ_SF"/>
</dbReference>
<dbReference type="InterPro" id="IPR041431">
    <property type="entry name" value="Mvd1_C"/>
</dbReference>
<keyword evidence="11" id="KW-1185">Reference proteome</keyword>
<dbReference type="RefSeq" id="WP_168722002.1">
    <property type="nucleotide sequence ID" value="NZ_JAAXPN010000004.1"/>
</dbReference>
<evidence type="ECO:0000256" key="4">
    <source>
        <dbReference type="ARBA" id="ARBA00022741"/>
    </source>
</evidence>
<evidence type="ECO:0000256" key="7">
    <source>
        <dbReference type="ARBA" id="ARBA00023239"/>
    </source>
</evidence>
<keyword evidence="5" id="KW-0067">ATP-binding</keyword>
<comment type="caution">
    <text evidence="10">The sequence shown here is derived from an EMBL/GenBank/DDBJ whole genome shotgun (WGS) entry which is preliminary data.</text>
</comment>
<dbReference type="Gene3D" id="3.30.70.890">
    <property type="entry name" value="GHMP kinase, C-terminal domain"/>
    <property type="match status" value="1"/>
</dbReference>
<evidence type="ECO:0000256" key="3">
    <source>
        <dbReference type="ARBA" id="ARBA00022516"/>
    </source>
</evidence>
<dbReference type="SUPFAM" id="SSF55060">
    <property type="entry name" value="GHMP Kinase, C-terminal domain"/>
    <property type="match status" value="1"/>
</dbReference>
<organism evidence="10 11">
    <name type="scientific">Periweissella fabalis</name>
    <dbReference type="NCBI Taxonomy" id="1070421"/>
    <lineage>
        <taxon>Bacteria</taxon>
        <taxon>Bacillati</taxon>
        <taxon>Bacillota</taxon>
        <taxon>Bacilli</taxon>
        <taxon>Lactobacillales</taxon>
        <taxon>Lactobacillaceae</taxon>
        <taxon>Periweissella</taxon>
    </lineage>
</organism>
<evidence type="ECO:0000256" key="6">
    <source>
        <dbReference type="ARBA" id="ARBA00023098"/>
    </source>
</evidence>
<protein>
    <recommendedName>
        <fullName evidence="2">diphosphomevalonate decarboxylase</fullName>
        <ecNumber evidence="2">4.1.1.33</ecNumber>
    </recommendedName>
</protein>
<proteinExistence type="inferred from homology"/>
<name>A0A7X6N5A6_9LACO</name>
<dbReference type="PANTHER" id="PTHR10977:SF3">
    <property type="entry name" value="DIPHOSPHOMEVALONATE DECARBOXYLASE"/>
    <property type="match status" value="1"/>
</dbReference>
<evidence type="ECO:0000313" key="10">
    <source>
        <dbReference type="EMBL" id="NKZ24203.1"/>
    </source>
</evidence>
<dbReference type="Pfam" id="PF18376">
    <property type="entry name" value="MDD_C"/>
    <property type="match status" value="1"/>
</dbReference>
<dbReference type="Proteomes" id="UP000549765">
    <property type="component" value="Unassembled WGS sequence"/>
</dbReference>
<dbReference type="InterPro" id="IPR053859">
    <property type="entry name" value="MVD-like_N"/>
</dbReference>